<sequence length="161" mass="18390">MKVVNTSKRDWSVTLHDSLWAYRTAYKTILGMSPIASLCKVCHLQLKCNTSLVGNQTLNMDLNRADVKRFLDLNEMEELKNDAISIQTLQNRDCKRKIEIKMDSSFTIHEVYSTGIVELLSSTGTFKVNGNHLKPFLEPFSKDKEKSTSLNHIKPKGKMVR</sequence>
<accession>A0A438FFW3</accession>
<reference evidence="1 2" key="1">
    <citation type="journal article" date="2018" name="PLoS Genet.">
        <title>Population sequencing reveals clonal diversity and ancestral inbreeding in the grapevine cultivar Chardonnay.</title>
        <authorList>
            <person name="Roach M.J."/>
            <person name="Johnson D.L."/>
            <person name="Bohlmann J."/>
            <person name="van Vuuren H.J."/>
            <person name="Jones S.J."/>
            <person name="Pretorius I.S."/>
            <person name="Schmidt S.A."/>
            <person name="Borneman A.R."/>
        </authorList>
    </citation>
    <scope>NUCLEOTIDE SEQUENCE [LARGE SCALE GENOMIC DNA]</scope>
    <source>
        <strain evidence="2">cv. Chardonnay</strain>
        <tissue evidence="1">Leaf</tissue>
    </source>
</reference>
<gene>
    <name evidence="1" type="ORF">CK203_101790</name>
</gene>
<dbReference type="AlphaFoldDB" id="A0A438FFW3"/>
<dbReference type="EMBL" id="QGNW01000922">
    <property type="protein sequence ID" value="RVW58858.1"/>
    <property type="molecule type" value="Genomic_DNA"/>
</dbReference>
<proteinExistence type="predicted"/>
<dbReference type="Proteomes" id="UP000288805">
    <property type="component" value="Unassembled WGS sequence"/>
</dbReference>
<protein>
    <submittedName>
        <fullName evidence="1">Uncharacterized protein</fullName>
    </submittedName>
</protein>
<organism evidence="1 2">
    <name type="scientific">Vitis vinifera</name>
    <name type="common">Grape</name>
    <dbReference type="NCBI Taxonomy" id="29760"/>
    <lineage>
        <taxon>Eukaryota</taxon>
        <taxon>Viridiplantae</taxon>
        <taxon>Streptophyta</taxon>
        <taxon>Embryophyta</taxon>
        <taxon>Tracheophyta</taxon>
        <taxon>Spermatophyta</taxon>
        <taxon>Magnoliopsida</taxon>
        <taxon>eudicotyledons</taxon>
        <taxon>Gunneridae</taxon>
        <taxon>Pentapetalae</taxon>
        <taxon>rosids</taxon>
        <taxon>Vitales</taxon>
        <taxon>Vitaceae</taxon>
        <taxon>Viteae</taxon>
        <taxon>Vitis</taxon>
    </lineage>
</organism>
<name>A0A438FFW3_VITVI</name>
<evidence type="ECO:0000313" key="2">
    <source>
        <dbReference type="Proteomes" id="UP000288805"/>
    </source>
</evidence>
<comment type="caution">
    <text evidence="1">The sequence shown here is derived from an EMBL/GenBank/DDBJ whole genome shotgun (WGS) entry which is preliminary data.</text>
</comment>
<evidence type="ECO:0000313" key="1">
    <source>
        <dbReference type="EMBL" id="RVW58858.1"/>
    </source>
</evidence>